<protein>
    <submittedName>
        <fullName evidence="2 3">Uncharacterized protein</fullName>
    </submittedName>
</protein>
<reference evidence="2" key="3">
    <citation type="submission" date="2011-03" db="EMBL/GenBank/DDBJ databases">
        <title>Annotation of Magnaporthe poae ATCC 64411.</title>
        <authorList>
            <person name="Ma L.-J."/>
            <person name="Dead R."/>
            <person name="Young S.K."/>
            <person name="Zeng Q."/>
            <person name="Gargeya S."/>
            <person name="Fitzgerald M."/>
            <person name="Haas B."/>
            <person name="Abouelleil A."/>
            <person name="Alvarado L."/>
            <person name="Arachchi H.M."/>
            <person name="Berlin A."/>
            <person name="Brown A."/>
            <person name="Chapman S.B."/>
            <person name="Chen Z."/>
            <person name="Dunbar C."/>
            <person name="Freedman E."/>
            <person name="Gearin G."/>
            <person name="Gellesch M."/>
            <person name="Goldberg J."/>
            <person name="Griggs A."/>
            <person name="Gujja S."/>
            <person name="Heiman D."/>
            <person name="Howarth C."/>
            <person name="Larson L."/>
            <person name="Lui A."/>
            <person name="MacDonald P.J.P."/>
            <person name="Mehta T."/>
            <person name="Montmayeur A."/>
            <person name="Murphy C."/>
            <person name="Neiman D."/>
            <person name="Pearson M."/>
            <person name="Priest M."/>
            <person name="Roberts A."/>
            <person name="Saif S."/>
            <person name="Shea T."/>
            <person name="Shenoy N."/>
            <person name="Sisk P."/>
            <person name="Stolte C."/>
            <person name="Sykes S."/>
            <person name="Yandava C."/>
            <person name="Wortman J."/>
            <person name="Nusbaum C."/>
            <person name="Birren B."/>
        </authorList>
    </citation>
    <scope>NUCLEOTIDE SEQUENCE</scope>
    <source>
        <strain evidence="2">ATCC 64411</strain>
    </source>
</reference>
<evidence type="ECO:0000313" key="3">
    <source>
        <dbReference type="EnsemblFungi" id="MAPG_10603T0"/>
    </source>
</evidence>
<reference evidence="3" key="5">
    <citation type="submission" date="2015-06" db="UniProtKB">
        <authorList>
            <consortium name="EnsemblFungi"/>
        </authorList>
    </citation>
    <scope>IDENTIFICATION</scope>
    <source>
        <strain evidence="3">ATCC 64411</strain>
    </source>
</reference>
<dbReference type="VEuPathDB" id="FungiDB:MAPG_10603"/>
<keyword evidence="4" id="KW-1185">Reference proteome</keyword>
<proteinExistence type="predicted"/>
<reference evidence="3" key="4">
    <citation type="journal article" date="2015" name="G3 (Bethesda)">
        <title>Genome sequences of three phytopathogenic species of the Magnaporthaceae family of fungi.</title>
        <authorList>
            <person name="Okagaki L.H."/>
            <person name="Nunes C.C."/>
            <person name="Sailsbery J."/>
            <person name="Clay B."/>
            <person name="Brown D."/>
            <person name="John T."/>
            <person name="Oh Y."/>
            <person name="Young N."/>
            <person name="Fitzgerald M."/>
            <person name="Haas B.J."/>
            <person name="Zeng Q."/>
            <person name="Young S."/>
            <person name="Adiconis X."/>
            <person name="Fan L."/>
            <person name="Levin J.Z."/>
            <person name="Mitchell T.K."/>
            <person name="Okubara P.A."/>
            <person name="Farman M.L."/>
            <person name="Kohn L.M."/>
            <person name="Birren B."/>
            <person name="Ma L.-J."/>
            <person name="Dean R.A."/>
        </authorList>
    </citation>
    <scope>NUCLEOTIDE SEQUENCE</scope>
    <source>
        <strain evidence="3">ATCC 64411 / 73-15</strain>
    </source>
</reference>
<name>A0A0C4ED12_MAGP6</name>
<dbReference type="AlphaFoldDB" id="A0A0C4ED12"/>
<dbReference type="EMBL" id="ADBL01002369">
    <property type="status" value="NOT_ANNOTATED_CDS"/>
    <property type="molecule type" value="Genomic_DNA"/>
</dbReference>
<reference evidence="4" key="2">
    <citation type="submission" date="2010-05" db="EMBL/GenBank/DDBJ databases">
        <title>The genome sequence of Magnaporthe poae strain ATCC 64411.</title>
        <authorList>
            <person name="Ma L.-J."/>
            <person name="Dead R."/>
            <person name="Young S."/>
            <person name="Zeng Q."/>
            <person name="Koehrsen M."/>
            <person name="Alvarado L."/>
            <person name="Berlin A."/>
            <person name="Chapman S.B."/>
            <person name="Chen Z."/>
            <person name="Freedman E."/>
            <person name="Gellesch M."/>
            <person name="Goldberg J."/>
            <person name="Griggs A."/>
            <person name="Gujja S."/>
            <person name="Heilman E.R."/>
            <person name="Heiman D."/>
            <person name="Hepburn T."/>
            <person name="Howarth C."/>
            <person name="Jen D."/>
            <person name="Larson L."/>
            <person name="Mehta T."/>
            <person name="Neiman D."/>
            <person name="Pearson M."/>
            <person name="Roberts A."/>
            <person name="Saif S."/>
            <person name="Shea T."/>
            <person name="Shenoy N."/>
            <person name="Sisk P."/>
            <person name="Stolte C."/>
            <person name="Sykes S."/>
            <person name="Walk T."/>
            <person name="White J."/>
            <person name="Yandava C."/>
            <person name="Haas B."/>
            <person name="Nusbaum C."/>
            <person name="Birren B."/>
        </authorList>
    </citation>
    <scope>NUCLEOTIDE SEQUENCE [LARGE SCALE GENOMIC DNA]</scope>
    <source>
        <strain evidence="4">ATCC 64411 / 73-15</strain>
    </source>
</reference>
<evidence type="ECO:0000313" key="4">
    <source>
        <dbReference type="Proteomes" id="UP000011715"/>
    </source>
</evidence>
<feature type="compositionally biased region" description="Polar residues" evidence="1">
    <location>
        <begin position="141"/>
        <end position="172"/>
    </location>
</feature>
<evidence type="ECO:0000313" key="2">
    <source>
        <dbReference type="EMBL" id="KLU90751.1"/>
    </source>
</evidence>
<dbReference type="EMBL" id="GL876975">
    <property type="protein sequence ID" value="KLU90751.1"/>
    <property type="molecule type" value="Genomic_DNA"/>
</dbReference>
<gene>
    <name evidence="2" type="ORF">MAPG_10603</name>
</gene>
<accession>A0A0C4ED12</accession>
<sequence length="228" mass="24696">MQPAGAARPDQSSEEAASRREADNVGSPPCQPQHREPMLPPAVVALSFPVSVGTKRLNTPARGQPGKAPSTYRVIFGLTHDELLAKKKLFRHPPHPSKASLRRLLFTPSLSSLRSFEFPPEYSLLAPRSALETALAGLIQDQPSNISPDTGQPSNGCANITYTDTGQPSNISPDGILEPIDLQPHRHTETWFSISVSRRVANNHYAGTKTNLPSIVASSEMHIGQSRV</sequence>
<reference evidence="2" key="1">
    <citation type="submission" date="2010-05" db="EMBL/GenBank/DDBJ databases">
        <title>The Genome Sequence of Magnaporthe poae strain ATCC 64411.</title>
        <authorList>
            <consortium name="The Broad Institute Genome Sequencing Platform"/>
            <consortium name="Broad Institute Genome Sequencing Center for Infectious Disease"/>
            <person name="Ma L.-J."/>
            <person name="Dead R."/>
            <person name="Young S."/>
            <person name="Zeng Q."/>
            <person name="Koehrsen M."/>
            <person name="Alvarado L."/>
            <person name="Berlin A."/>
            <person name="Chapman S.B."/>
            <person name="Chen Z."/>
            <person name="Freedman E."/>
            <person name="Gellesch M."/>
            <person name="Goldberg J."/>
            <person name="Griggs A."/>
            <person name="Gujja S."/>
            <person name="Heilman E.R."/>
            <person name="Heiman D."/>
            <person name="Hepburn T."/>
            <person name="Howarth C."/>
            <person name="Jen D."/>
            <person name="Larson L."/>
            <person name="Mehta T."/>
            <person name="Neiman D."/>
            <person name="Pearson M."/>
            <person name="Roberts A."/>
            <person name="Saif S."/>
            <person name="Shea T."/>
            <person name="Shenoy N."/>
            <person name="Sisk P."/>
            <person name="Stolte C."/>
            <person name="Sykes S."/>
            <person name="Walk T."/>
            <person name="White J."/>
            <person name="Yandava C."/>
            <person name="Haas B."/>
            <person name="Nusbaum C."/>
            <person name="Birren B."/>
        </authorList>
    </citation>
    <scope>NUCLEOTIDE SEQUENCE</scope>
    <source>
        <strain evidence="2">ATCC 64411</strain>
    </source>
</reference>
<dbReference type="Proteomes" id="UP000011715">
    <property type="component" value="Unassembled WGS sequence"/>
</dbReference>
<feature type="region of interest" description="Disordered" evidence="1">
    <location>
        <begin position="1"/>
        <end position="38"/>
    </location>
</feature>
<dbReference type="EnsemblFungi" id="MAPG_10603T0">
    <property type="protein sequence ID" value="MAPG_10603T0"/>
    <property type="gene ID" value="MAPG_10603"/>
</dbReference>
<organism evidence="3 4">
    <name type="scientific">Magnaporthiopsis poae (strain ATCC 64411 / 73-15)</name>
    <name type="common">Kentucky bluegrass fungus</name>
    <name type="synonym">Magnaporthe poae</name>
    <dbReference type="NCBI Taxonomy" id="644358"/>
    <lineage>
        <taxon>Eukaryota</taxon>
        <taxon>Fungi</taxon>
        <taxon>Dikarya</taxon>
        <taxon>Ascomycota</taxon>
        <taxon>Pezizomycotina</taxon>
        <taxon>Sordariomycetes</taxon>
        <taxon>Sordariomycetidae</taxon>
        <taxon>Magnaporthales</taxon>
        <taxon>Magnaporthaceae</taxon>
        <taxon>Magnaporthiopsis</taxon>
    </lineage>
</organism>
<evidence type="ECO:0000256" key="1">
    <source>
        <dbReference type="SAM" id="MobiDB-lite"/>
    </source>
</evidence>
<feature type="region of interest" description="Disordered" evidence="1">
    <location>
        <begin position="141"/>
        <end position="174"/>
    </location>
</feature>